<feature type="chain" id="PRO_5040296461" description="Glycosyltransferase family 92 protein" evidence="9">
    <location>
        <begin position="28"/>
        <end position="460"/>
    </location>
</feature>
<name>A0A9P1ISF1_9PELO</name>
<sequence length="460" mass="53473">MLEKSTICLILLTLICVSFLLFRENSCDFDGGYHYGMSLLQLPFNISSRIQEFANSYSTASPEVPDEGTDEILNGKSILSYYKELSKHADLISSRSDGGMVLQILATYAYKDHYSAVLAIPRKMGTKVFCRYIDQNGTEIGKPMESVIYPFFVVYCSRRNDTTILAITMTENDPINTDNSKLLIRRKFKEYQHHTAFCLAPIYGKEPKWLHFVELVEHYKLQGITHFFIYIREISDYDYKIVESYEKSGEVEVIRIPDTNKDVIAQQLMAVADCLLRSRTFAKWSIFADIDERLIMTDPMNTIDKYLRNFKDESIGSIAFPQRWIMKRDLLPEKFENDDQVVNKLPTRAWHETSAPGMKGNPVCMVEQINCWAKDIVNNEKVIRMLVHEVKEFYPGYKDLFLDHKIGYIRHYRDVHMQSWEANNRKKMKQFGEMSNTSYPTVLSSQLLSGVLTRLHQVYV</sequence>
<keyword evidence="11" id="KW-1185">Reference proteome</keyword>
<dbReference type="PANTHER" id="PTHR21461:SF19">
    <property type="entry name" value="GLYCOSYLTRANSFERASE FAMILY 92 PROTEIN"/>
    <property type="match status" value="1"/>
</dbReference>
<accession>A0A9P1ISF1</accession>
<keyword evidence="9" id="KW-0732">Signal</keyword>
<evidence type="ECO:0000256" key="5">
    <source>
        <dbReference type="ARBA" id="ARBA00022692"/>
    </source>
</evidence>
<dbReference type="GO" id="GO:0016020">
    <property type="term" value="C:membrane"/>
    <property type="evidence" value="ECO:0007669"/>
    <property type="project" value="UniProtKB-SubCell"/>
</dbReference>
<dbReference type="GO" id="GO:0005737">
    <property type="term" value="C:cytoplasm"/>
    <property type="evidence" value="ECO:0007669"/>
    <property type="project" value="TreeGrafter"/>
</dbReference>
<keyword evidence="7" id="KW-0472">Membrane</keyword>
<dbReference type="EMBL" id="CANHGI010000005">
    <property type="protein sequence ID" value="CAI5451233.1"/>
    <property type="molecule type" value="Genomic_DNA"/>
</dbReference>
<evidence type="ECO:0000313" key="10">
    <source>
        <dbReference type="EMBL" id="CAI5451233.1"/>
    </source>
</evidence>
<evidence type="ECO:0000256" key="2">
    <source>
        <dbReference type="ARBA" id="ARBA00007647"/>
    </source>
</evidence>
<feature type="signal peptide" evidence="9">
    <location>
        <begin position="1"/>
        <end position="27"/>
    </location>
</feature>
<evidence type="ECO:0000256" key="7">
    <source>
        <dbReference type="ARBA" id="ARBA00023136"/>
    </source>
</evidence>
<keyword evidence="6" id="KW-1133">Transmembrane helix</keyword>
<keyword evidence="4 8" id="KW-0808">Transferase</keyword>
<evidence type="ECO:0000256" key="4">
    <source>
        <dbReference type="ARBA" id="ARBA00022679"/>
    </source>
</evidence>
<evidence type="ECO:0000256" key="1">
    <source>
        <dbReference type="ARBA" id="ARBA00004167"/>
    </source>
</evidence>
<organism evidence="10 11">
    <name type="scientific">Caenorhabditis angaria</name>
    <dbReference type="NCBI Taxonomy" id="860376"/>
    <lineage>
        <taxon>Eukaryota</taxon>
        <taxon>Metazoa</taxon>
        <taxon>Ecdysozoa</taxon>
        <taxon>Nematoda</taxon>
        <taxon>Chromadorea</taxon>
        <taxon>Rhabditida</taxon>
        <taxon>Rhabditina</taxon>
        <taxon>Rhabditomorpha</taxon>
        <taxon>Rhabditoidea</taxon>
        <taxon>Rhabditidae</taxon>
        <taxon>Peloderinae</taxon>
        <taxon>Caenorhabditis</taxon>
    </lineage>
</organism>
<dbReference type="Proteomes" id="UP001152747">
    <property type="component" value="Unassembled WGS sequence"/>
</dbReference>
<gene>
    <name evidence="10" type="ORF">CAMP_LOCUS13870</name>
</gene>
<dbReference type="OrthoDB" id="2526284at2759"/>
<dbReference type="PANTHER" id="PTHR21461">
    <property type="entry name" value="GLYCOSYLTRANSFERASE FAMILY 92 PROTEIN"/>
    <property type="match status" value="1"/>
</dbReference>
<dbReference type="InterPro" id="IPR008166">
    <property type="entry name" value="Glyco_transf_92"/>
</dbReference>
<dbReference type="EC" id="2.4.1.-" evidence="8"/>
<dbReference type="Pfam" id="PF01697">
    <property type="entry name" value="Glyco_transf_92"/>
    <property type="match status" value="1"/>
</dbReference>
<comment type="subcellular location">
    <subcellularLocation>
        <location evidence="1">Membrane</location>
        <topology evidence="1">Single-pass membrane protein</topology>
    </subcellularLocation>
</comment>
<evidence type="ECO:0000256" key="9">
    <source>
        <dbReference type="SAM" id="SignalP"/>
    </source>
</evidence>
<evidence type="ECO:0000256" key="8">
    <source>
        <dbReference type="RuleBase" id="RU366017"/>
    </source>
</evidence>
<dbReference type="GO" id="GO:0016757">
    <property type="term" value="F:glycosyltransferase activity"/>
    <property type="evidence" value="ECO:0007669"/>
    <property type="project" value="UniProtKB-UniRule"/>
</dbReference>
<comment type="caution">
    <text evidence="10">The sequence shown here is derived from an EMBL/GenBank/DDBJ whole genome shotgun (WGS) entry which is preliminary data.</text>
</comment>
<reference evidence="10" key="1">
    <citation type="submission" date="2022-11" db="EMBL/GenBank/DDBJ databases">
        <authorList>
            <person name="Kikuchi T."/>
        </authorList>
    </citation>
    <scope>NUCLEOTIDE SEQUENCE</scope>
    <source>
        <strain evidence="10">PS1010</strain>
    </source>
</reference>
<keyword evidence="5" id="KW-0812">Transmembrane</keyword>
<protein>
    <recommendedName>
        <fullName evidence="8">Glycosyltransferase family 92 protein</fullName>
        <ecNumber evidence="8">2.4.1.-</ecNumber>
    </recommendedName>
</protein>
<proteinExistence type="inferred from homology"/>
<evidence type="ECO:0000313" key="11">
    <source>
        <dbReference type="Proteomes" id="UP001152747"/>
    </source>
</evidence>
<dbReference type="AlphaFoldDB" id="A0A9P1ISF1"/>
<evidence type="ECO:0000256" key="6">
    <source>
        <dbReference type="ARBA" id="ARBA00022989"/>
    </source>
</evidence>
<comment type="similarity">
    <text evidence="2 8">Belongs to the glycosyltransferase 92 family.</text>
</comment>
<keyword evidence="3 8" id="KW-0328">Glycosyltransferase</keyword>
<evidence type="ECO:0000256" key="3">
    <source>
        <dbReference type="ARBA" id="ARBA00022676"/>
    </source>
</evidence>